<dbReference type="Pfam" id="PF04828">
    <property type="entry name" value="GFA"/>
    <property type="match status" value="1"/>
</dbReference>
<dbReference type="OMA" id="VTWHNDS"/>
<dbReference type="InParanoid" id="G3JGF1"/>
<protein>
    <submittedName>
        <fullName evidence="5">Glutathione-dependent formaldehyde-activating, GFA</fullName>
    </submittedName>
</protein>
<keyword evidence="3" id="KW-0862">Zinc</keyword>
<dbReference type="eggNOG" id="ENOG502SYFF">
    <property type="taxonomic scope" value="Eukaryota"/>
</dbReference>
<sequence>MKMLDTPHLTTYFGNCHCGLVKFTAALPDLRSGKINSCNCSICTKNGDLLAYPKVADLKFLCGEADLTMYRFGNAKKPHKFCPKCGTSIMIDFSEAEHEVERTVNAVNIRTFVGIEDILDEIDLRRVNGKEKLYPPYQVPTF</sequence>
<evidence type="ECO:0000256" key="2">
    <source>
        <dbReference type="ARBA" id="ARBA00022723"/>
    </source>
</evidence>
<dbReference type="EMBL" id="JH126401">
    <property type="protein sequence ID" value="EGX92368.1"/>
    <property type="molecule type" value="Genomic_DNA"/>
</dbReference>
<organism evidence="5 6">
    <name type="scientific">Cordyceps militaris (strain CM01)</name>
    <name type="common">Caterpillar fungus</name>
    <dbReference type="NCBI Taxonomy" id="983644"/>
    <lineage>
        <taxon>Eukaryota</taxon>
        <taxon>Fungi</taxon>
        <taxon>Dikarya</taxon>
        <taxon>Ascomycota</taxon>
        <taxon>Pezizomycotina</taxon>
        <taxon>Sordariomycetes</taxon>
        <taxon>Hypocreomycetidae</taxon>
        <taxon>Hypocreales</taxon>
        <taxon>Cordycipitaceae</taxon>
        <taxon>Cordyceps</taxon>
    </lineage>
</organism>
<feature type="domain" description="CENP-V/GFA" evidence="4">
    <location>
        <begin position="12"/>
        <end position="128"/>
    </location>
</feature>
<evidence type="ECO:0000313" key="5">
    <source>
        <dbReference type="EMBL" id="EGX92368.1"/>
    </source>
</evidence>
<name>G3JGF1_CORMM</name>
<dbReference type="GO" id="GO:0046872">
    <property type="term" value="F:metal ion binding"/>
    <property type="evidence" value="ECO:0007669"/>
    <property type="project" value="UniProtKB-KW"/>
</dbReference>
<comment type="similarity">
    <text evidence="1">Belongs to the Gfa family.</text>
</comment>
<keyword evidence="2" id="KW-0479">Metal-binding</keyword>
<evidence type="ECO:0000313" key="6">
    <source>
        <dbReference type="Proteomes" id="UP000001610"/>
    </source>
</evidence>
<evidence type="ECO:0000259" key="4">
    <source>
        <dbReference type="PROSITE" id="PS51891"/>
    </source>
</evidence>
<dbReference type="STRING" id="983644.G3JGF1"/>
<dbReference type="InterPro" id="IPR011057">
    <property type="entry name" value="Mss4-like_sf"/>
</dbReference>
<dbReference type="AlphaFoldDB" id="G3JGF1"/>
<accession>G3JGF1</accession>
<dbReference type="PANTHER" id="PTHR28620:SF1">
    <property type="entry name" value="CENP-V_GFA DOMAIN-CONTAINING PROTEIN"/>
    <property type="match status" value="1"/>
</dbReference>
<proteinExistence type="inferred from homology"/>
<dbReference type="Gene3D" id="2.170.150.70">
    <property type="match status" value="1"/>
</dbReference>
<dbReference type="GeneID" id="18165764"/>
<evidence type="ECO:0000256" key="1">
    <source>
        <dbReference type="ARBA" id="ARBA00005495"/>
    </source>
</evidence>
<dbReference type="OrthoDB" id="2993351at2759"/>
<dbReference type="InterPro" id="IPR006913">
    <property type="entry name" value="CENP-V/GFA"/>
</dbReference>
<dbReference type="RefSeq" id="XP_006668952.1">
    <property type="nucleotide sequence ID" value="XM_006668889.1"/>
</dbReference>
<evidence type="ECO:0000256" key="3">
    <source>
        <dbReference type="ARBA" id="ARBA00022833"/>
    </source>
</evidence>
<dbReference type="HOGENOM" id="CLU_055491_7_0_1"/>
<dbReference type="PROSITE" id="PS51891">
    <property type="entry name" value="CENP_V_GFA"/>
    <property type="match status" value="1"/>
</dbReference>
<dbReference type="SUPFAM" id="SSF51316">
    <property type="entry name" value="Mss4-like"/>
    <property type="match status" value="1"/>
</dbReference>
<dbReference type="Proteomes" id="UP000001610">
    <property type="component" value="Unassembled WGS sequence"/>
</dbReference>
<keyword evidence="6" id="KW-1185">Reference proteome</keyword>
<dbReference type="GO" id="GO:0016846">
    <property type="term" value="F:carbon-sulfur lyase activity"/>
    <property type="evidence" value="ECO:0007669"/>
    <property type="project" value="InterPro"/>
</dbReference>
<dbReference type="KEGG" id="cmt:CCM_03741"/>
<reference evidence="5 6" key="1">
    <citation type="journal article" date="2011" name="Genome Biol.">
        <title>Genome sequence of the insect pathogenic fungus Cordyceps militaris, a valued traditional Chinese medicine.</title>
        <authorList>
            <person name="Zheng P."/>
            <person name="Xia Y."/>
            <person name="Xiao G."/>
            <person name="Xiong C."/>
            <person name="Hu X."/>
            <person name="Zhang S."/>
            <person name="Zheng H."/>
            <person name="Huang Y."/>
            <person name="Zhou Y."/>
            <person name="Wang S."/>
            <person name="Zhao G.P."/>
            <person name="Liu X."/>
            <person name="St Leger R.J."/>
            <person name="Wang C."/>
        </authorList>
    </citation>
    <scope>NUCLEOTIDE SEQUENCE [LARGE SCALE GENOMIC DNA]</scope>
    <source>
        <strain evidence="5 6">CM01</strain>
    </source>
</reference>
<dbReference type="InterPro" id="IPR052355">
    <property type="entry name" value="CENP-V-like"/>
</dbReference>
<dbReference type="PANTHER" id="PTHR28620">
    <property type="entry name" value="CENTROMERE PROTEIN V"/>
    <property type="match status" value="1"/>
</dbReference>
<dbReference type="VEuPathDB" id="FungiDB:CCM_03741"/>
<gene>
    <name evidence="5" type="ORF">CCM_03741</name>
</gene>